<proteinExistence type="inferred from homology"/>
<evidence type="ECO:0000256" key="1">
    <source>
        <dbReference type="ARBA" id="ARBA00004323"/>
    </source>
</evidence>
<protein>
    <submittedName>
        <fullName evidence="12">Uncharacterized protein</fullName>
    </submittedName>
</protein>
<comment type="subcellular location">
    <subcellularLocation>
        <location evidence="1">Golgi apparatus membrane</location>
        <topology evidence="1">Single-pass type II membrane protein</topology>
    </subcellularLocation>
</comment>
<comment type="similarity">
    <text evidence="2">Belongs to the glycosyltransferase 29 family.</text>
</comment>
<keyword evidence="9" id="KW-0472">Membrane</keyword>
<reference evidence="12 13" key="1">
    <citation type="journal article" date="2015" name="Genome Biol. Evol.">
        <title>Comparative Genomics of a Bacterivorous Green Alga Reveals Evolutionary Causalities and Consequences of Phago-Mixotrophic Mode of Nutrition.</title>
        <authorList>
            <person name="Burns J.A."/>
            <person name="Paasch A."/>
            <person name="Narechania A."/>
            <person name="Kim E."/>
        </authorList>
    </citation>
    <scope>NUCLEOTIDE SEQUENCE [LARGE SCALE GENOMIC DNA]</scope>
    <source>
        <strain evidence="12 13">PLY_AMNH</strain>
    </source>
</reference>
<evidence type="ECO:0000256" key="8">
    <source>
        <dbReference type="ARBA" id="ARBA00023034"/>
    </source>
</evidence>
<name>A0AAE0BSX7_9CHLO</name>
<dbReference type="PANTHER" id="PTHR11987:SF36">
    <property type="entry name" value="SIA-ALPHA-2,3-GAL-BETA-1,4-GLCNAC-R:ALPHA 2,8-SIALYLTRANSFERASE"/>
    <property type="match status" value="1"/>
</dbReference>
<dbReference type="Gene3D" id="3.90.1480.20">
    <property type="entry name" value="Glycosyl transferase family 29"/>
    <property type="match status" value="1"/>
</dbReference>
<keyword evidence="4" id="KW-0808">Transferase</keyword>
<sequence length="481" mass="53385">MYYAKKPKKIPKFLWTGNKSDDIPVKEDQFHGAIIIHKPEWGVQKDKHPAHKRHHSGTQDGAEVSDSGNISSSKPLTDQQLLAQKVGALRDRVPRQNQIYTKAMDSKLTFNNKSVAHLSRQAGQQSVLAKQLIDGLVTAAKTSREHIESQRLNYSQQAMDEYESPGGAMFMTQANYLDKSVVGRHPPYNASDIAHLPNTHPRYEFDTCAMVGNGGALLKTQLGSNIDMHSMVLRLNQAPTKGFHKFVGSRTTFRLLNKKWVHYYNNASNQNHRVEGRKVQLRAGKAWLPQGSAANMEDHPINATLLTTRSSPRASQKLAETLSALRPDIQVLLVASHVVSQSQQLLSTFRTQAGDLGMKHKGGSSPSSGLVAIYLLLRMCSKVTAYGMAQSMERSNGYDIIHAWPALDRKPCNSKKGLVHNSRNKAPLYHYFGNSQAVEDTTMPWPDPHHSFTAETDFLKALGIAMPHKFAVCPANSVVVL</sequence>
<keyword evidence="13" id="KW-1185">Reference proteome</keyword>
<evidence type="ECO:0000256" key="3">
    <source>
        <dbReference type="ARBA" id="ARBA00022676"/>
    </source>
</evidence>
<keyword evidence="6" id="KW-0735">Signal-anchor</keyword>
<dbReference type="InterPro" id="IPR001675">
    <property type="entry name" value="Glyco_trans_29"/>
</dbReference>
<dbReference type="PANTHER" id="PTHR11987">
    <property type="entry name" value="ALPHA-2,8-SIALYLTRANSFERASE"/>
    <property type="match status" value="1"/>
</dbReference>
<evidence type="ECO:0000256" key="7">
    <source>
        <dbReference type="ARBA" id="ARBA00022989"/>
    </source>
</evidence>
<feature type="compositionally biased region" description="Polar residues" evidence="11">
    <location>
        <begin position="66"/>
        <end position="77"/>
    </location>
</feature>
<gene>
    <name evidence="12" type="ORF">CYMTET_48935</name>
</gene>
<accession>A0AAE0BSX7</accession>
<keyword evidence="5" id="KW-0812">Transmembrane</keyword>
<evidence type="ECO:0000256" key="6">
    <source>
        <dbReference type="ARBA" id="ARBA00022968"/>
    </source>
</evidence>
<dbReference type="EMBL" id="LGRX02033429">
    <property type="protein sequence ID" value="KAK3241280.1"/>
    <property type="molecule type" value="Genomic_DNA"/>
</dbReference>
<evidence type="ECO:0000256" key="4">
    <source>
        <dbReference type="ARBA" id="ARBA00022679"/>
    </source>
</evidence>
<evidence type="ECO:0000256" key="10">
    <source>
        <dbReference type="ARBA" id="ARBA00023180"/>
    </source>
</evidence>
<dbReference type="InterPro" id="IPR050943">
    <property type="entry name" value="Glycosyltr_29_Sialyltrsf"/>
</dbReference>
<dbReference type="Pfam" id="PF00777">
    <property type="entry name" value="Glyco_transf_29"/>
    <property type="match status" value="1"/>
</dbReference>
<organism evidence="12 13">
    <name type="scientific">Cymbomonas tetramitiformis</name>
    <dbReference type="NCBI Taxonomy" id="36881"/>
    <lineage>
        <taxon>Eukaryota</taxon>
        <taxon>Viridiplantae</taxon>
        <taxon>Chlorophyta</taxon>
        <taxon>Pyramimonadophyceae</taxon>
        <taxon>Pyramimonadales</taxon>
        <taxon>Pyramimonadaceae</taxon>
        <taxon>Cymbomonas</taxon>
    </lineage>
</organism>
<dbReference type="GO" id="GO:0000139">
    <property type="term" value="C:Golgi membrane"/>
    <property type="evidence" value="ECO:0007669"/>
    <property type="project" value="UniProtKB-SubCell"/>
</dbReference>
<evidence type="ECO:0000256" key="5">
    <source>
        <dbReference type="ARBA" id="ARBA00022692"/>
    </source>
</evidence>
<dbReference type="AlphaFoldDB" id="A0AAE0BSX7"/>
<keyword evidence="7" id="KW-1133">Transmembrane helix</keyword>
<keyword evidence="3" id="KW-0328">Glycosyltransferase</keyword>
<evidence type="ECO:0000256" key="9">
    <source>
        <dbReference type="ARBA" id="ARBA00023136"/>
    </source>
</evidence>
<keyword evidence="10" id="KW-0325">Glycoprotein</keyword>
<evidence type="ECO:0000256" key="2">
    <source>
        <dbReference type="ARBA" id="ARBA00006003"/>
    </source>
</evidence>
<comment type="caution">
    <text evidence="12">The sequence shown here is derived from an EMBL/GenBank/DDBJ whole genome shotgun (WGS) entry which is preliminary data.</text>
</comment>
<evidence type="ECO:0000313" key="13">
    <source>
        <dbReference type="Proteomes" id="UP001190700"/>
    </source>
</evidence>
<feature type="region of interest" description="Disordered" evidence="11">
    <location>
        <begin position="46"/>
        <end position="77"/>
    </location>
</feature>
<dbReference type="CDD" id="cd19952">
    <property type="entry name" value="GT29"/>
    <property type="match status" value="1"/>
</dbReference>
<evidence type="ECO:0000313" key="12">
    <source>
        <dbReference type="EMBL" id="KAK3241280.1"/>
    </source>
</evidence>
<dbReference type="GO" id="GO:0008373">
    <property type="term" value="F:sialyltransferase activity"/>
    <property type="evidence" value="ECO:0007669"/>
    <property type="project" value="InterPro"/>
</dbReference>
<dbReference type="InterPro" id="IPR038578">
    <property type="entry name" value="GT29-like_sf"/>
</dbReference>
<dbReference type="Proteomes" id="UP001190700">
    <property type="component" value="Unassembled WGS sequence"/>
</dbReference>
<keyword evidence="8" id="KW-0333">Golgi apparatus</keyword>
<evidence type="ECO:0000256" key="11">
    <source>
        <dbReference type="SAM" id="MobiDB-lite"/>
    </source>
</evidence>